<sequence>MASLHIPTFSILENVNCTTMHHTFLDCIVNLERGNSNSHLAVVLGHKWGALTTYEF</sequence>
<protein>
    <submittedName>
        <fullName evidence="1">Uncharacterized protein</fullName>
    </submittedName>
</protein>
<proteinExistence type="predicted"/>
<dbReference type="EMBL" id="GGEC01058422">
    <property type="protein sequence ID" value="MBX38906.1"/>
    <property type="molecule type" value="Transcribed_RNA"/>
</dbReference>
<organism evidence="1">
    <name type="scientific">Rhizophora mucronata</name>
    <name type="common">Asiatic mangrove</name>
    <dbReference type="NCBI Taxonomy" id="61149"/>
    <lineage>
        <taxon>Eukaryota</taxon>
        <taxon>Viridiplantae</taxon>
        <taxon>Streptophyta</taxon>
        <taxon>Embryophyta</taxon>
        <taxon>Tracheophyta</taxon>
        <taxon>Spermatophyta</taxon>
        <taxon>Magnoliopsida</taxon>
        <taxon>eudicotyledons</taxon>
        <taxon>Gunneridae</taxon>
        <taxon>Pentapetalae</taxon>
        <taxon>rosids</taxon>
        <taxon>fabids</taxon>
        <taxon>Malpighiales</taxon>
        <taxon>Rhizophoraceae</taxon>
        <taxon>Rhizophora</taxon>
    </lineage>
</organism>
<evidence type="ECO:0000313" key="1">
    <source>
        <dbReference type="EMBL" id="MBX38906.1"/>
    </source>
</evidence>
<reference evidence="1" key="1">
    <citation type="submission" date="2018-02" db="EMBL/GenBank/DDBJ databases">
        <title>Rhizophora mucronata_Transcriptome.</title>
        <authorList>
            <person name="Meera S.P."/>
            <person name="Sreeshan A."/>
            <person name="Augustine A."/>
        </authorList>
    </citation>
    <scope>NUCLEOTIDE SEQUENCE</scope>
    <source>
        <tissue evidence="1">Leaf</tissue>
    </source>
</reference>
<accession>A0A2P2N8Y4</accession>
<dbReference type="AlphaFoldDB" id="A0A2P2N8Y4"/>
<name>A0A2P2N8Y4_RHIMU</name>